<dbReference type="Proteomes" id="UP000176951">
    <property type="component" value="Unassembled WGS sequence"/>
</dbReference>
<dbReference type="InterPro" id="IPR018392">
    <property type="entry name" value="LysM"/>
</dbReference>
<dbReference type="EMBL" id="MHSW01000020">
    <property type="protein sequence ID" value="OHA51609.1"/>
    <property type="molecule type" value="Genomic_DNA"/>
</dbReference>
<dbReference type="CDD" id="cd00118">
    <property type="entry name" value="LysM"/>
    <property type="match status" value="2"/>
</dbReference>
<gene>
    <name evidence="2" type="ORF">A3A97_04315</name>
</gene>
<reference evidence="2 3" key="1">
    <citation type="journal article" date="2016" name="Nat. Commun.">
        <title>Thousands of microbial genomes shed light on interconnected biogeochemical processes in an aquifer system.</title>
        <authorList>
            <person name="Anantharaman K."/>
            <person name="Brown C.T."/>
            <person name="Hug L.A."/>
            <person name="Sharon I."/>
            <person name="Castelle C.J."/>
            <person name="Probst A.J."/>
            <person name="Thomas B.C."/>
            <person name="Singh A."/>
            <person name="Wilkins M.J."/>
            <person name="Karaoz U."/>
            <person name="Brodie E.L."/>
            <person name="Williams K.H."/>
            <person name="Hubbard S.S."/>
            <person name="Banfield J.F."/>
        </authorList>
    </citation>
    <scope>NUCLEOTIDE SEQUENCE [LARGE SCALE GENOMIC DNA]</scope>
</reference>
<dbReference type="PROSITE" id="PS51782">
    <property type="entry name" value="LYSM"/>
    <property type="match status" value="2"/>
</dbReference>
<accession>A0A1G2PV00</accession>
<dbReference type="AlphaFoldDB" id="A0A1G2PV00"/>
<dbReference type="PANTHER" id="PTHR21666:SF270">
    <property type="entry name" value="MUREIN HYDROLASE ACTIVATOR ENVC"/>
    <property type="match status" value="1"/>
</dbReference>
<sequence>MNLTLEQEEISSSSENPYSKKNAIGLGKKWFSWFYKRSSGGVLASLIFLGVAGGSSMSLESQGFLFAADSTAGGSYVEEVYVDALVDNYNEATPFVSSQGILPEEFGVLEFLELEDEDFSKNFISGYLSPTNFSNGGGANRRTVVQHTVKEGETMSFIAASYGVNVDTIQWANKVSNPDLLSPGTVLDILPASGVAHIVKSGDTIDSIAKKYRADSASIIAFNALPADGQVKTGEFIIVPGGSIAPPSPPPAAPRSTASSFTQNISTSGYFIAPTTGRNFGRRHANNGVDIANSCGTPIYAAADGTVKKVYLTGDTTRRAGGGYGNNIVIRHPNGTETLYAHLLKGTVYVSEGETVAKGQQVASIGGKPGTPGAGRSTGCHLHFEVHNGSNPFLRR</sequence>
<dbReference type="CDD" id="cd12797">
    <property type="entry name" value="M23_peptidase"/>
    <property type="match status" value="1"/>
</dbReference>
<dbReference type="InterPro" id="IPR016047">
    <property type="entry name" value="M23ase_b-sheet_dom"/>
</dbReference>
<comment type="caution">
    <text evidence="2">The sequence shown here is derived from an EMBL/GenBank/DDBJ whole genome shotgun (WGS) entry which is preliminary data.</text>
</comment>
<dbReference type="SMART" id="SM00257">
    <property type="entry name" value="LysM"/>
    <property type="match status" value="2"/>
</dbReference>
<dbReference type="GO" id="GO:0004222">
    <property type="term" value="F:metalloendopeptidase activity"/>
    <property type="evidence" value="ECO:0007669"/>
    <property type="project" value="TreeGrafter"/>
</dbReference>
<evidence type="ECO:0000313" key="2">
    <source>
        <dbReference type="EMBL" id="OHA51609.1"/>
    </source>
</evidence>
<dbReference type="Pfam" id="PF01476">
    <property type="entry name" value="LysM"/>
    <property type="match status" value="2"/>
</dbReference>
<dbReference type="PANTHER" id="PTHR21666">
    <property type="entry name" value="PEPTIDASE-RELATED"/>
    <property type="match status" value="1"/>
</dbReference>
<dbReference type="SUPFAM" id="SSF51261">
    <property type="entry name" value="Duplicated hybrid motif"/>
    <property type="match status" value="1"/>
</dbReference>
<feature type="domain" description="LysM" evidence="1">
    <location>
        <begin position="145"/>
        <end position="189"/>
    </location>
</feature>
<dbReference type="Gene3D" id="3.10.350.10">
    <property type="entry name" value="LysM domain"/>
    <property type="match status" value="2"/>
</dbReference>
<dbReference type="InterPro" id="IPR011055">
    <property type="entry name" value="Dup_hybrid_motif"/>
</dbReference>
<dbReference type="InterPro" id="IPR036779">
    <property type="entry name" value="LysM_dom_sf"/>
</dbReference>
<proteinExistence type="predicted"/>
<dbReference type="Pfam" id="PF01551">
    <property type="entry name" value="Peptidase_M23"/>
    <property type="match status" value="1"/>
</dbReference>
<evidence type="ECO:0000259" key="1">
    <source>
        <dbReference type="PROSITE" id="PS51782"/>
    </source>
</evidence>
<dbReference type="Gene3D" id="2.70.70.10">
    <property type="entry name" value="Glucose Permease (Domain IIA)"/>
    <property type="match status" value="1"/>
</dbReference>
<evidence type="ECO:0000313" key="3">
    <source>
        <dbReference type="Proteomes" id="UP000176951"/>
    </source>
</evidence>
<dbReference type="InterPro" id="IPR050570">
    <property type="entry name" value="Cell_wall_metabolism_enzyme"/>
</dbReference>
<organism evidence="2 3">
    <name type="scientific">Candidatus Terrybacteria bacterium RIFCSPLOWO2_01_FULL_40_23</name>
    <dbReference type="NCBI Taxonomy" id="1802366"/>
    <lineage>
        <taxon>Bacteria</taxon>
        <taxon>Candidatus Terryibacteriota</taxon>
    </lineage>
</organism>
<feature type="domain" description="LysM" evidence="1">
    <location>
        <begin position="195"/>
        <end position="239"/>
    </location>
</feature>
<name>A0A1G2PV00_9BACT</name>
<protein>
    <recommendedName>
        <fullName evidence="1">LysM domain-containing protein</fullName>
    </recommendedName>
</protein>